<dbReference type="SUPFAM" id="SSF51004">
    <property type="entry name" value="C-terminal (heme d1) domain of cytochrome cd1-nitrite reductase"/>
    <property type="match status" value="1"/>
</dbReference>
<protein>
    <recommendedName>
        <fullName evidence="4">Prolipoprotein LppL</fullName>
    </recommendedName>
</protein>
<name>A0ABT2FZX8_9CORY</name>
<feature type="chain" id="PRO_5046861165" description="Prolipoprotein LppL" evidence="1">
    <location>
        <begin position="28"/>
        <end position="346"/>
    </location>
</feature>
<evidence type="ECO:0000313" key="3">
    <source>
        <dbReference type="Proteomes" id="UP001205965"/>
    </source>
</evidence>
<dbReference type="RefSeq" id="WP_259427547.1">
    <property type="nucleotide sequence ID" value="NZ_JANWTC010000004.1"/>
</dbReference>
<accession>A0ABT2FZX8</accession>
<organism evidence="2 3">
    <name type="scientific">Corynebacterium lemuris</name>
    <dbReference type="NCBI Taxonomy" id="1859292"/>
    <lineage>
        <taxon>Bacteria</taxon>
        <taxon>Bacillati</taxon>
        <taxon>Actinomycetota</taxon>
        <taxon>Actinomycetes</taxon>
        <taxon>Mycobacteriales</taxon>
        <taxon>Corynebacteriaceae</taxon>
        <taxon>Corynebacterium</taxon>
    </lineage>
</organism>
<reference evidence="2 3" key="1">
    <citation type="submission" date="2022-08" db="EMBL/GenBank/DDBJ databases">
        <title>YIM 101645 draft genome.</title>
        <authorList>
            <person name="Chen X."/>
        </authorList>
    </citation>
    <scope>NUCLEOTIDE SEQUENCE [LARGE SCALE GENOMIC DNA]</scope>
    <source>
        <strain evidence="2 3">YIM 101645</strain>
    </source>
</reference>
<keyword evidence="1" id="KW-0732">Signal</keyword>
<dbReference type="Proteomes" id="UP001205965">
    <property type="component" value="Unassembled WGS sequence"/>
</dbReference>
<gene>
    <name evidence="2" type="ORF">NYP18_07470</name>
</gene>
<comment type="caution">
    <text evidence="2">The sequence shown here is derived from an EMBL/GenBank/DDBJ whole genome shotgun (WGS) entry which is preliminary data.</text>
</comment>
<keyword evidence="3" id="KW-1185">Reference proteome</keyword>
<dbReference type="Gene3D" id="2.130.10.10">
    <property type="entry name" value="YVTN repeat-like/Quinoprotein amine dehydrogenase"/>
    <property type="match status" value="1"/>
</dbReference>
<proteinExistence type="predicted"/>
<sequence>MKAGRLTALAALTASTLLLTACGGGPAEDVPDMGNAVAEVSPPATDPTGRIIELAAGHAEVTDMEAAGDVIGLRSGGTLALGTLGQFEIGAVTEVTIPENCGDLTASADTFVLACREEVLLVDAASGDLERRSIADTDAAPSIAATLTSTGELIVANAEDDRVLVFGEDSGEPVETITVAGQTSQLIAVPREGQDDAVVRTNHVNTTIQDIHWRDGEQGGTLRIGLGVGRIAAGENGLVVASDNMGSQLAIYTANDVVRLHQAAPVDPSPWAVAWDTGRDLAWIASTAENTLAAYDVSSGVPERRASLDTVADAQSLLVLEDGTLVLASATGDGLQIIDNPDITSQ</sequence>
<dbReference type="PROSITE" id="PS51257">
    <property type="entry name" value="PROKAR_LIPOPROTEIN"/>
    <property type="match status" value="1"/>
</dbReference>
<evidence type="ECO:0000313" key="2">
    <source>
        <dbReference type="EMBL" id="MCS5479494.1"/>
    </source>
</evidence>
<dbReference type="InterPro" id="IPR015943">
    <property type="entry name" value="WD40/YVTN_repeat-like_dom_sf"/>
</dbReference>
<dbReference type="InterPro" id="IPR011048">
    <property type="entry name" value="Haem_d1_sf"/>
</dbReference>
<evidence type="ECO:0000256" key="1">
    <source>
        <dbReference type="SAM" id="SignalP"/>
    </source>
</evidence>
<feature type="signal peptide" evidence="1">
    <location>
        <begin position="1"/>
        <end position="27"/>
    </location>
</feature>
<dbReference type="EMBL" id="JANWTC010000004">
    <property type="protein sequence ID" value="MCS5479494.1"/>
    <property type="molecule type" value="Genomic_DNA"/>
</dbReference>
<evidence type="ECO:0008006" key="4">
    <source>
        <dbReference type="Google" id="ProtNLM"/>
    </source>
</evidence>